<dbReference type="Pfam" id="PF03692">
    <property type="entry name" value="CxxCxxCC"/>
    <property type="match status" value="1"/>
</dbReference>
<comment type="similarity">
    <text evidence="1">Belongs to the UPF0260 family.</text>
</comment>
<name>A0A0F3IVF2_9PROT</name>
<evidence type="ECO:0000313" key="3">
    <source>
        <dbReference type="Proteomes" id="UP000033774"/>
    </source>
</evidence>
<dbReference type="HAMAP" id="MF_00676">
    <property type="entry name" value="UPF0260"/>
    <property type="match status" value="1"/>
</dbReference>
<organism evidence="2 3">
    <name type="scientific">Elstera litoralis</name>
    <dbReference type="NCBI Taxonomy" id="552518"/>
    <lineage>
        <taxon>Bacteria</taxon>
        <taxon>Pseudomonadati</taxon>
        <taxon>Pseudomonadota</taxon>
        <taxon>Alphaproteobacteria</taxon>
        <taxon>Rhodospirillales</taxon>
        <taxon>Rhodospirillaceae</taxon>
        <taxon>Elstera</taxon>
    </lineage>
</organism>
<dbReference type="InterPro" id="IPR005358">
    <property type="entry name" value="Puta_zinc/iron-chelating_dom"/>
</dbReference>
<dbReference type="NCBIfam" id="NF003501">
    <property type="entry name" value="PRK05170.1-5"/>
    <property type="match status" value="1"/>
</dbReference>
<keyword evidence="3" id="KW-1185">Reference proteome</keyword>
<sequence length="159" mass="17827">MPSLTPRFWETKKTLLTLSPAEWEALCDGCGKCCLAKLEYEDEAGEPSGMIEFTSIACRLLDAKTGRCCDYENRFDQVPECVKVTPESIESLYYMPPSCAYRRMAEGKPLPAWHPLLTGDPDSVVRAGHSVRGRVVSEASITDEQDYLHHIIEWPNAEA</sequence>
<dbReference type="PATRIC" id="fig|552518.3.peg.3765"/>
<dbReference type="NCBIfam" id="NF003507">
    <property type="entry name" value="PRK05170.2-5"/>
    <property type="match status" value="1"/>
</dbReference>
<dbReference type="AlphaFoldDB" id="A0A0F3IVF2"/>
<protein>
    <recommendedName>
        <fullName evidence="1">UPF0260 protein VZ95_03275</fullName>
    </recommendedName>
</protein>
<reference evidence="2 3" key="1">
    <citation type="submission" date="2015-03" db="EMBL/GenBank/DDBJ databases">
        <title>Draft genome sequence of Elstera litoralis.</title>
        <authorList>
            <person name="Rahalkar M.C."/>
            <person name="Dhakephalkar P.K."/>
            <person name="Pore S.D."/>
            <person name="Arora P."/>
            <person name="Kapse N.G."/>
            <person name="Pandit P.S."/>
        </authorList>
    </citation>
    <scope>NUCLEOTIDE SEQUENCE [LARGE SCALE GENOMIC DNA]</scope>
    <source>
        <strain evidence="2 3">Dia-1</strain>
    </source>
</reference>
<proteinExistence type="inferred from homology"/>
<dbReference type="InterPro" id="IPR008228">
    <property type="entry name" value="UCP006173"/>
</dbReference>
<dbReference type="RefSeq" id="WP_045774609.1">
    <property type="nucleotide sequence ID" value="NZ_LAJY01000061.1"/>
</dbReference>
<evidence type="ECO:0000313" key="2">
    <source>
        <dbReference type="EMBL" id="KJV10676.1"/>
    </source>
</evidence>
<dbReference type="OrthoDB" id="9786855at2"/>
<dbReference type="PIRSF" id="PIRSF006173">
    <property type="entry name" value="UCP006173"/>
    <property type="match status" value="1"/>
</dbReference>
<dbReference type="PANTHER" id="PTHR37421">
    <property type="entry name" value="UPF0260 PROTEIN YCGN"/>
    <property type="match status" value="1"/>
</dbReference>
<gene>
    <name evidence="2" type="ORF">VZ95_03275</name>
</gene>
<dbReference type="EMBL" id="LAJY01000061">
    <property type="protein sequence ID" value="KJV10676.1"/>
    <property type="molecule type" value="Genomic_DNA"/>
</dbReference>
<accession>A0A0F3IVF2</accession>
<evidence type="ECO:0000256" key="1">
    <source>
        <dbReference type="HAMAP-Rule" id="MF_00676"/>
    </source>
</evidence>
<dbReference type="PANTHER" id="PTHR37421:SF1">
    <property type="entry name" value="UPF0260 PROTEIN YCGN"/>
    <property type="match status" value="1"/>
</dbReference>
<dbReference type="Proteomes" id="UP000033774">
    <property type="component" value="Unassembled WGS sequence"/>
</dbReference>
<comment type="caution">
    <text evidence="2">The sequence shown here is derived from an EMBL/GenBank/DDBJ whole genome shotgun (WGS) entry which is preliminary data.</text>
</comment>